<dbReference type="OrthoDB" id="96742at2759"/>
<dbReference type="EMBL" id="NBNE01001910">
    <property type="protein sequence ID" value="OWZ12204.1"/>
    <property type="molecule type" value="Genomic_DNA"/>
</dbReference>
<keyword evidence="2" id="KW-1185">Reference proteome</keyword>
<comment type="caution">
    <text evidence="1">The sequence shown here is derived from an EMBL/GenBank/DDBJ whole genome shotgun (WGS) entry which is preliminary data.</text>
</comment>
<protein>
    <submittedName>
        <fullName evidence="1">Uncharacterized protein</fullName>
    </submittedName>
</protein>
<reference evidence="2" key="1">
    <citation type="submission" date="2017-03" db="EMBL/GenBank/DDBJ databases">
        <title>Phytopthora megakarya and P. palmivora, two closely related causual agents of cacao black pod achieved similar genome size and gene model numbers by different mechanisms.</title>
        <authorList>
            <person name="Ali S."/>
            <person name="Shao J."/>
            <person name="Larry D.J."/>
            <person name="Kronmiller B."/>
            <person name="Shen D."/>
            <person name="Strem M.D."/>
            <person name="Melnick R.L."/>
            <person name="Guiltinan M.J."/>
            <person name="Tyler B.M."/>
            <person name="Meinhardt L.W."/>
            <person name="Bailey B.A."/>
        </authorList>
    </citation>
    <scope>NUCLEOTIDE SEQUENCE [LARGE SCALE GENOMIC DNA]</scope>
    <source>
        <strain evidence="2">zdho120</strain>
    </source>
</reference>
<proteinExistence type="predicted"/>
<name>A0A225W494_9STRA</name>
<dbReference type="AlphaFoldDB" id="A0A225W494"/>
<gene>
    <name evidence="1" type="ORF">PHMEG_00014669</name>
</gene>
<accession>A0A225W494</accession>
<dbReference type="Proteomes" id="UP000198211">
    <property type="component" value="Unassembled WGS sequence"/>
</dbReference>
<evidence type="ECO:0000313" key="1">
    <source>
        <dbReference type="EMBL" id="OWZ12204.1"/>
    </source>
</evidence>
<sequence length="153" mass="17762">MWTILTTRSNVFHTHEFPLQLLQEAIDTRVENKVWKVLRKQKIRNELIQSTTTHKVPSDPTQQKYNIFTCVQAAILQNLPQVVLAMYQFNPADYQANSSNLLELNVKFGSGIELERFFSYDTAESVLKDQVEGKKKITCILLPPFQTKRSRSF</sequence>
<evidence type="ECO:0000313" key="2">
    <source>
        <dbReference type="Proteomes" id="UP000198211"/>
    </source>
</evidence>
<organism evidence="1 2">
    <name type="scientific">Phytophthora megakarya</name>
    <dbReference type="NCBI Taxonomy" id="4795"/>
    <lineage>
        <taxon>Eukaryota</taxon>
        <taxon>Sar</taxon>
        <taxon>Stramenopiles</taxon>
        <taxon>Oomycota</taxon>
        <taxon>Peronosporomycetes</taxon>
        <taxon>Peronosporales</taxon>
        <taxon>Peronosporaceae</taxon>
        <taxon>Phytophthora</taxon>
    </lineage>
</organism>